<dbReference type="KEGG" id="eiv:EIN_418580"/>
<evidence type="ECO:0000256" key="3">
    <source>
        <dbReference type="ARBA" id="ARBA00022692"/>
    </source>
</evidence>
<feature type="compositionally biased region" description="Basic and acidic residues" evidence="6">
    <location>
        <begin position="225"/>
        <end position="252"/>
    </location>
</feature>
<feature type="transmembrane region" description="Helical" evidence="7">
    <location>
        <begin position="51"/>
        <end position="74"/>
    </location>
</feature>
<feature type="domain" description="Phosphatidic acid phosphatase type 2/haloperoxidase" evidence="8">
    <location>
        <begin position="90"/>
        <end position="212"/>
    </location>
</feature>
<dbReference type="GO" id="GO:0006644">
    <property type="term" value="P:phospholipid metabolic process"/>
    <property type="evidence" value="ECO:0007669"/>
    <property type="project" value="InterPro"/>
</dbReference>
<reference evidence="9 10" key="1">
    <citation type="submission" date="2012-10" db="EMBL/GenBank/DDBJ databases">
        <authorList>
            <person name="Zafar N."/>
            <person name="Inman J."/>
            <person name="Hall N."/>
            <person name="Lorenzi H."/>
            <person name="Caler E."/>
        </authorList>
    </citation>
    <scope>NUCLEOTIDE SEQUENCE [LARGE SCALE GENOMIC DNA]</scope>
    <source>
        <strain evidence="9 10">IP1</strain>
    </source>
</reference>
<dbReference type="FunFam" id="1.20.144.10:FF:000025">
    <property type="entry name" value="Lipid phosphate phosphatase, putative"/>
    <property type="match status" value="1"/>
</dbReference>
<feature type="transmembrane region" description="Helical" evidence="7">
    <location>
        <begin position="197"/>
        <end position="214"/>
    </location>
</feature>
<evidence type="ECO:0000313" key="9">
    <source>
        <dbReference type="EMBL" id="ELP87979.1"/>
    </source>
</evidence>
<dbReference type="GeneID" id="14886995"/>
<accession>A0A0A1U1T0</accession>
<keyword evidence="5 7" id="KW-0472">Membrane</keyword>
<keyword evidence="10" id="KW-1185">Reference proteome</keyword>
<feature type="region of interest" description="Disordered" evidence="6">
    <location>
        <begin position="224"/>
        <end position="252"/>
    </location>
</feature>
<evidence type="ECO:0000313" key="10">
    <source>
        <dbReference type="Proteomes" id="UP000014680"/>
    </source>
</evidence>
<keyword evidence="3 7" id="KW-0812">Transmembrane</keyword>
<feature type="transmembrane region" description="Helical" evidence="7">
    <location>
        <begin position="7"/>
        <end position="31"/>
    </location>
</feature>
<dbReference type="OrthoDB" id="10030083at2759"/>
<dbReference type="VEuPathDB" id="AmoebaDB:EIN_418580"/>
<comment type="subcellular location">
    <subcellularLocation>
        <location evidence="1">Membrane</location>
        <topology evidence="1">Multi-pass membrane protein</topology>
    </subcellularLocation>
</comment>
<keyword evidence="4 7" id="KW-1133">Transmembrane helix</keyword>
<evidence type="ECO:0000256" key="7">
    <source>
        <dbReference type="SAM" id="Phobius"/>
    </source>
</evidence>
<dbReference type="SMART" id="SM00014">
    <property type="entry name" value="acidPPc"/>
    <property type="match status" value="1"/>
</dbReference>
<dbReference type="GO" id="GO:0008195">
    <property type="term" value="F:phosphatidate phosphatase activity"/>
    <property type="evidence" value="ECO:0007669"/>
    <property type="project" value="TreeGrafter"/>
</dbReference>
<dbReference type="Pfam" id="PF01569">
    <property type="entry name" value="PAP2"/>
    <property type="match status" value="1"/>
</dbReference>
<dbReference type="PANTHER" id="PTHR10165:SF35">
    <property type="entry name" value="RE23632P"/>
    <property type="match status" value="1"/>
</dbReference>
<feature type="transmembrane region" description="Helical" evidence="7">
    <location>
        <begin position="86"/>
        <end position="104"/>
    </location>
</feature>
<dbReference type="InterPro" id="IPR036938">
    <property type="entry name" value="PAP2/HPO_sf"/>
</dbReference>
<dbReference type="EMBL" id="KB206772">
    <property type="protein sequence ID" value="ELP87979.1"/>
    <property type="molecule type" value="Genomic_DNA"/>
</dbReference>
<feature type="transmembrane region" description="Helical" evidence="7">
    <location>
        <begin position="166"/>
        <end position="185"/>
    </location>
</feature>
<evidence type="ECO:0000256" key="2">
    <source>
        <dbReference type="ARBA" id="ARBA00008816"/>
    </source>
</evidence>
<comment type="similarity">
    <text evidence="2">Belongs to the PA-phosphatase related phosphoesterase family.</text>
</comment>
<dbReference type="OMA" id="YASTIMI"/>
<sequence length="252" mass="28283">MNKYLVLFLSIVYDLIYIVFTGILVIVFSVVHGFRMEVPDLSENPNVTYPYIPPTFSTVVAGIVAYLPTIILILIVELRRLSLRHLIFSFLSLVAAILTAFMFVQGGKIYAGRPRPNMYELVARGDERDAWKSFPSGHSAASFNGFGYFSLYVAGELRVFSDKPEMWRLIPVIVPFILAGIIVISRTRDYYHNFSDIIAGSIIGLFSAIIGYFAKFASLTSAKSGDIKGPKYDDDQKDGDVELKDEELHQDN</sequence>
<proteinExistence type="inferred from homology"/>
<evidence type="ECO:0000256" key="6">
    <source>
        <dbReference type="SAM" id="MobiDB-lite"/>
    </source>
</evidence>
<name>A0A0A1U1T0_ENTIV</name>
<evidence type="ECO:0000256" key="1">
    <source>
        <dbReference type="ARBA" id="ARBA00004141"/>
    </source>
</evidence>
<dbReference type="CDD" id="cd03390">
    <property type="entry name" value="PAP2_containing_1_like"/>
    <property type="match status" value="1"/>
</dbReference>
<dbReference type="PANTHER" id="PTHR10165">
    <property type="entry name" value="LIPID PHOSPHATE PHOSPHATASE"/>
    <property type="match status" value="1"/>
</dbReference>
<gene>
    <name evidence="9" type="ORF">EIN_418580</name>
</gene>
<dbReference type="InterPro" id="IPR000326">
    <property type="entry name" value="PAP2/HPO"/>
</dbReference>
<dbReference type="InterPro" id="IPR043216">
    <property type="entry name" value="PAP-like"/>
</dbReference>
<protein>
    <submittedName>
        <fullName evidence="9">Phosphatidic acid phosphatase type 2 domain containing protein 1B, putative</fullName>
    </submittedName>
</protein>
<dbReference type="Proteomes" id="UP000014680">
    <property type="component" value="Unassembled WGS sequence"/>
</dbReference>
<dbReference type="GO" id="GO:0046839">
    <property type="term" value="P:phospholipid dephosphorylation"/>
    <property type="evidence" value="ECO:0007669"/>
    <property type="project" value="TreeGrafter"/>
</dbReference>
<dbReference type="SUPFAM" id="SSF48317">
    <property type="entry name" value="Acid phosphatase/Vanadium-dependent haloperoxidase"/>
    <property type="match status" value="1"/>
</dbReference>
<dbReference type="Gene3D" id="1.20.144.10">
    <property type="entry name" value="Phosphatidic acid phosphatase type 2/haloperoxidase"/>
    <property type="match status" value="2"/>
</dbReference>
<evidence type="ECO:0000256" key="5">
    <source>
        <dbReference type="ARBA" id="ARBA00023136"/>
    </source>
</evidence>
<evidence type="ECO:0000256" key="4">
    <source>
        <dbReference type="ARBA" id="ARBA00022989"/>
    </source>
</evidence>
<dbReference type="AlphaFoldDB" id="A0A0A1U1T0"/>
<dbReference type="RefSeq" id="XP_004254750.1">
    <property type="nucleotide sequence ID" value="XM_004254702.1"/>
</dbReference>
<organism evidence="9 10">
    <name type="scientific">Entamoeba invadens IP1</name>
    <dbReference type="NCBI Taxonomy" id="370355"/>
    <lineage>
        <taxon>Eukaryota</taxon>
        <taxon>Amoebozoa</taxon>
        <taxon>Evosea</taxon>
        <taxon>Archamoebae</taxon>
        <taxon>Mastigamoebida</taxon>
        <taxon>Entamoebidae</taxon>
        <taxon>Entamoeba</taxon>
    </lineage>
</organism>
<evidence type="ECO:0000259" key="8">
    <source>
        <dbReference type="SMART" id="SM00014"/>
    </source>
</evidence>
<dbReference type="GO" id="GO:0016020">
    <property type="term" value="C:membrane"/>
    <property type="evidence" value="ECO:0007669"/>
    <property type="project" value="UniProtKB-SubCell"/>
</dbReference>